<keyword evidence="2" id="KW-1185">Reference proteome</keyword>
<evidence type="ECO:0000313" key="1">
    <source>
        <dbReference type="EMBL" id="WDI30825.1"/>
    </source>
</evidence>
<proteinExistence type="predicted"/>
<dbReference type="Proteomes" id="UP001214043">
    <property type="component" value="Chromosome"/>
</dbReference>
<evidence type="ECO:0000313" key="2">
    <source>
        <dbReference type="Proteomes" id="UP001214043"/>
    </source>
</evidence>
<reference evidence="1" key="1">
    <citation type="submission" date="2023-02" db="EMBL/GenBank/DDBJ databases">
        <title>Genome sequence of Hyphococcus flavus.</title>
        <authorList>
            <person name="Rong J.-C."/>
            <person name="Zhao Q."/>
            <person name="Yi M."/>
            <person name="Wu J.-Y."/>
        </authorList>
    </citation>
    <scope>NUCLEOTIDE SEQUENCE</scope>
    <source>
        <strain evidence="1">MCCC 1K03223</strain>
    </source>
</reference>
<gene>
    <name evidence="1" type="ORF">PUV54_12760</name>
</gene>
<dbReference type="EMBL" id="CP118166">
    <property type="protein sequence ID" value="WDI30825.1"/>
    <property type="molecule type" value="Genomic_DNA"/>
</dbReference>
<dbReference type="RefSeq" id="WP_274492647.1">
    <property type="nucleotide sequence ID" value="NZ_CP118166.1"/>
</dbReference>
<organism evidence="1 2">
    <name type="scientific">Hyphococcus flavus</name>
    <dbReference type="NCBI Taxonomy" id="1866326"/>
    <lineage>
        <taxon>Bacteria</taxon>
        <taxon>Pseudomonadati</taxon>
        <taxon>Pseudomonadota</taxon>
        <taxon>Alphaproteobacteria</taxon>
        <taxon>Parvularculales</taxon>
        <taxon>Parvularculaceae</taxon>
        <taxon>Hyphococcus</taxon>
    </lineage>
</organism>
<sequence length="95" mass="10781">MELYETMLLMLAHPIVRIMRSNESGIASRRIPARSINKIIAQLYWAELVQQSAAGVAATEMKKRRRAAAIKDSVQSHRPPALIRKELCYENYVGV</sequence>
<dbReference type="KEGG" id="hfl:PUV54_12760"/>
<dbReference type="AlphaFoldDB" id="A0AAE9ZIB0"/>
<name>A0AAE9ZIB0_9PROT</name>
<protein>
    <submittedName>
        <fullName evidence="1">Uncharacterized protein</fullName>
    </submittedName>
</protein>
<accession>A0AAE9ZIB0</accession>